<reference evidence="1 2" key="1">
    <citation type="submission" date="2021-08" db="EMBL/GenBank/DDBJ databases">
        <title>complete genome sequencing of Deefgea sp. D25.</title>
        <authorList>
            <person name="Bae J.-W."/>
            <person name="Gim D.-H."/>
        </authorList>
    </citation>
    <scope>NUCLEOTIDE SEQUENCE [LARGE SCALE GENOMIC DNA]</scope>
    <source>
        <strain evidence="1 2">D25</strain>
    </source>
</reference>
<name>A0ABX8Z897_9NEIS</name>
<keyword evidence="2" id="KW-1185">Reference proteome</keyword>
<accession>A0ABX8Z897</accession>
<evidence type="ECO:0000313" key="2">
    <source>
        <dbReference type="Proteomes" id="UP000825679"/>
    </source>
</evidence>
<gene>
    <name evidence="1" type="ORF">K4H28_05135</name>
</gene>
<evidence type="ECO:0008006" key="3">
    <source>
        <dbReference type="Google" id="ProtNLM"/>
    </source>
</evidence>
<dbReference type="EMBL" id="CP081150">
    <property type="protein sequence ID" value="QZA78793.1"/>
    <property type="molecule type" value="Genomic_DNA"/>
</dbReference>
<sequence length="288" mass="31144">MSLVGACSAFTYADDVRWNFSVTPIYSQKTDLDAGGQVSSDMILASLGATTAIDRNQRIGFNLNMNRQEWNFDGAKAWGGKTPFGDFNRVVLTVPYSYATSAGWIYSFSPGVEFSAEEGADRSESINYGFTAFAAHQFSPALMLGLGVGAWDGPIEHKVFPFLVVNWKVTDRLTLKNPNVAGPAGPAGLELAWNVAPKWTLSAGGTWREVEIRLSDTNPIASHGSVENRTVPLFVSADYAVSSSTSLKFYAGAAMNGQFIINDNNGNEVSKEKYATMPFLALTLSGQF</sequence>
<proteinExistence type="predicted"/>
<evidence type="ECO:0000313" key="1">
    <source>
        <dbReference type="EMBL" id="QZA78793.1"/>
    </source>
</evidence>
<protein>
    <recommendedName>
        <fullName evidence="3">Transporter</fullName>
    </recommendedName>
</protein>
<organism evidence="1 2">
    <name type="scientific">Deefgea tanakiae</name>
    <dbReference type="NCBI Taxonomy" id="2865840"/>
    <lineage>
        <taxon>Bacteria</taxon>
        <taxon>Pseudomonadati</taxon>
        <taxon>Pseudomonadota</taxon>
        <taxon>Betaproteobacteria</taxon>
        <taxon>Neisseriales</taxon>
        <taxon>Chitinibacteraceae</taxon>
        <taxon>Deefgea</taxon>
    </lineage>
</organism>
<dbReference type="RefSeq" id="WP_221007313.1">
    <property type="nucleotide sequence ID" value="NZ_CP081150.1"/>
</dbReference>
<dbReference type="SUPFAM" id="SSF56935">
    <property type="entry name" value="Porins"/>
    <property type="match status" value="1"/>
</dbReference>
<dbReference type="Proteomes" id="UP000825679">
    <property type="component" value="Chromosome"/>
</dbReference>